<proteinExistence type="predicted"/>
<dbReference type="InParanoid" id="A0A6P8I149"/>
<feature type="chain" id="PRO_5027878634" evidence="2">
    <location>
        <begin position="23"/>
        <end position="312"/>
    </location>
</feature>
<organism evidence="3 4">
    <name type="scientific">Actinia tenebrosa</name>
    <name type="common">Australian red waratah sea anemone</name>
    <dbReference type="NCBI Taxonomy" id="6105"/>
    <lineage>
        <taxon>Eukaryota</taxon>
        <taxon>Metazoa</taxon>
        <taxon>Cnidaria</taxon>
        <taxon>Anthozoa</taxon>
        <taxon>Hexacorallia</taxon>
        <taxon>Actiniaria</taxon>
        <taxon>Actiniidae</taxon>
        <taxon>Actinia</taxon>
    </lineage>
</organism>
<evidence type="ECO:0000313" key="4">
    <source>
        <dbReference type="RefSeq" id="XP_031562309.1"/>
    </source>
</evidence>
<dbReference type="AlphaFoldDB" id="A0A6P8I149"/>
<dbReference type="GeneID" id="116298086"/>
<dbReference type="Proteomes" id="UP000515163">
    <property type="component" value="Unplaced"/>
</dbReference>
<gene>
    <name evidence="4" type="primary">LOC116298086</name>
</gene>
<feature type="region of interest" description="Disordered" evidence="1">
    <location>
        <begin position="268"/>
        <end position="289"/>
    </location>
</feature>
<name>A0A6P8I149_ACTTE</name>
<feature type="signal peptide" evidence="2">
    <location>
        <begin position="1"/>
        <end position="22"/>
    </location>
</feature>
<dbReference type="KEGG" id="aten:116298086"/>
<dbReference type="RefSeq" id="XP_031562309.1">
    <property type="nucleotide sequence ID" value="XM_031706449.1"/>
</dbReference>
<evidence type="ECO:0000313" key="3">
    <source>
        <dbReference type="Proteomes" id="UP000515163"/>
    </source>
</evidence>
<dbReference type="OrthoDB" id="5972899at2759"/>
<evidence type="ECO:0000256" key="1">
    <source>
        <dbReference type="SAM" id="MobiDB-lite"/>
    </source>
</evidence>
<keyword evidence="3" id="KW-1185">Reference proteome</keyword>
<keyword evidence="2" id="KW-0732">Signal</keyword>
<protein>
    <submittedName>
        <fullName evidence="4">Uncharacterized protein LOC116298086</fullName>
    </submittedName>
</protein>
<reference evidence="4" key="1">
    <citation type="submission" date="2025-08" db="UniProtKB">
        <authorList>
            <consortium name="RefSeq"/>
        </authorList>
    </citation>
    <scope>IDENTIFICATION</scope>
    <source>
        <tissue evidence="4">Tentacle</tissue>
    </source>
</reference>
<accession>A0A6P8I149</accession>
<evidence type="ECO:0000256" key="2">
    <source>
        <dbReference type="SAM" id="SignalP"/>
    </source>
</evidence>
<sequence>MLAGIVLGLFAGLFCTCRTGESIKCYSYFCSNHTTTPHPTCAPPKVITCQMEHNSLIPPDRCMIQRVIGEPGSSLGIQSSVHHEIRGCANHLECRMSRLCEEAKNHGNIKQCQTTCCEGDLCNREGPVARQVVEPEGPKGSDLYCYACSNVTEPGQVPGINCSHPIRQRCGIDPLTGHPQDRCLTIVMSRKLQRPMGKVLYQEIRNCSSTHYCSHSFCSEANRTGTLTTCKADCCTSNMCNKEGILIPNMASTVRPITAVTEDQGDKLAREGIPPSFPPTKEAKPTGASPEQSCFKLKTLLGIFAAMCMLLG</sequence>